<dbReference type="GO" id="GO:0030248">
    <property type="term" value="F:cellulose binding"/>
    <property type="evidence" value="ECO:0007669"/>
    <property type="project" value="InterPro"/>
</dbReference>
<proteinExistence type="predicted"/>
<sequence>MLLSLVAFTALLSAAFAQNVGYSQCGGIDYEGPTACQDGFACTAINPWYSQCLSTGPVTATTTSGIATATPE</sequence>
<dbReference type="GO" id="GO:0005975">
    <property type="term" value="P:carbohydrate metabolic process"/>
    <property type="evidence" value="ECO:0007669"/>
    <property type="project" value="InterPro"/>
</dbReference>
<dbReference type="InterPro" id="IPR035971">
    <property type="entry name" value="CBD_sf"/>
</dbReference>
<feature type="domain" description="CBM1" evidence="3">
    <location>
        <begin position="17"/>
        <end position="53"/>
    </location>
</feature>
<dbReference type="SUPFAM" id="SSF57180">
    <property type="entry name" value="Cellulose-binding domain"/>
    <property type="match status" value="1"/>
</dbReference>
<evidence type="ECO:0000259" key="3">
    <source>
        <dbReference type="PROSITE" id="PS51164"/>
    </source>
</evidence>
<dbReference type="Pfam" id="PF00734">
    <property type="entry name" value="CBM_1"/>
    <property type="match status" value="1"/>
</dbReference>
<keyword evidence="5" id="KW-1185">Reference proteome</keyword>
<dbReference type="InterPro" id="IPR000254">
    <property type="entry name" value="CBD"/>
</dbReference>
<evidence type="ECO:0000256" key="2">
    <source>
        <dbReference type="SAM" id="SignalP"/>
    </source>
</evidence>
<protein>
    <recommendedName>
        <fullName evidence="3">CBM1 domain-containing protein</fullName>
    </recommendedName>
</protein>
<dbReference type="GO" id="GO:0005576">
    <property type="term" value="C:extracellular region"/>
    <property type="evidence" value="ECO:0007669"/>
    <property type="project" value="InterPro"/>
</dbReference>
<reference evidence="4" key="1">
    <citation type="submission" date="2023-03" db="EMBL/GenBank/DDBJ databases">
        <title>Massive genome expansion in bonnet fungi (Mycena s.s.) driven by repeated elements and novel gene families across ecological guilds.</title>
        <authorList>
            <consortium name="Lawrence Berkeley National Laboratory"/>
            <person name="Harder C.B."/>
            <person name="Miyauchi S."/>
            <person name="Viragh M."/>
            <person name="Kuo A."/>
            <person name="Thoen E."/>
            <person name="Andreopoulos B."/>
            <person name="Lu D."/>
            <person name="Skrede I."/>
            <person name="Drula E."/>
            <person name="Henrissat B."/>
            <person name="Morin E."/>
            <person name="Kohler A."/>
            <person name="Barry K."/>
            <person name="LaButti K."/>
            <person name="Morin E."/>
            <person name="Salamov A."/>
            <person name="Lipzen A."/>
            <person name="Mereny Z."/>
            <person name="Hegedus B."/>
            <person name="Baldrian P."/>
            <person name="Stursova M."/>
            <person name="Weitz H."/>
            <person name="Taylor A."/>
            <person name="Grigoriev I.V."/>
            <person name="Nagy L.G."/>
            <person name="Martin F."/>
            <person name="Kauserud H."/>
        </authorList>
    </citation>
    <scope>NUCLEOTIDE SEQUENCE</scope>
    <source>
        <strain evidence="4">9284</strain>
    </source>
</reference>
<dbReference type="AlphaFoldDB" id="A0AAD7C9B1"/>
<gene>
    <name evidence="4" type="ORF">FB45DRAFT_901791</name>
</gene>
<name>A0AAD7C9B1_9AGAR</name>
<accession>A0AAD7C9B1</accession>
<feature type="signal peptide" evidence="2">
    <location>
        <begin position="1"/>
        <end position="17"/>
    </location>
</feature>
<keyword evidence="1 2" id="KW-0732">Signal</keyword>
<dbReference type="EMBL" id="JARKIF010000004">
    <property type="protein sequence ID" value="KAJ7642097.1"/>
    <property type="molecule type" value="Genomic_DNA"/>
</dbReference>
<evidence type="ECO:0000256" key="1">
    <source>
        <dbReference type="ARBA" id="ARBA00022729"/>
    </source>
</evidence>
<evidence type="ECO:0000313" key="5">
    <source>
        <dbReference type="Proteomes" id="UP001221142"/>
    </source>
</evidence>
<feature type="chain" id="PRO_5042055107" description="CBM1 domain-containing protein" evidence="2">
    <location>
        <begin position="18"/>
        <end position="72"/>
    </location>
</feature>
<dbReference type="Proteomes" id="UP001221142">
    <property type="component" value="Unassembled WGS sequence"/>
</dbReference>
<dbReference type="PROSITE" id="PS51164">
    <property type="entry name" value="CBM1_2"/>
    <property type="match status" value="1"/>
</dbReference>
<organism evidence="4 5">
    <name type="scientific">Roridomyces roridus</name>
    <dbReference type="NCBI Taxonomy" id="1738132"/>
    <lineage>
        <taxon>Eukaryota</taxon>
        <taxon>Fungi</taxon>
        <taxon>Dikarya</taxon>
        <taxon>Basidiomycota</taxon>
        <taxon>Agaricomycotina</taxon>
        <taxon>Agaricomycetes</taxon>
        <taxon>Agaricomycetidae</taxon>
        <taxon>Agaricales</taxon>
        <taxon>Marasmiineae</taxon>
        <taxon>Mycenaceae</taxon>
        <taxon>Roridomyces</taxon>
    </lineage>
</organism>
<dbReference type="PROSITE" id="PS00562">
    <property type="entry name" value="CBM1_1"/>
    <property type="match status" value="1"/>
</dbReference>
<evidence type="ECO:0000313" key="4">
    <source>
        <dbReference type="EMBL" id="KAJ7642097.1"/>
    </source>
</evidence>
<comment type="caution">
    <text evidence="4">The sequence shown here is derived from an EMBL/GenBank/DDBJ whole genome shotgun (WGS) entry which is preliminary data.</text>
</comment>
<dbReference type="SMART" id="SM00236">
    <property type="entry name" value="fCBD"/>
    <property type="match status" value="1"/>
</dbReference>